<feature type="region of interest" description="Disordered" evidence="1">
    <location>
        <begin position="392"/>
        <end position="412"/>
    </location>
</feature>
<gene>
    <name evidence="3" type="ORF">CERSUDRAFT_92196</name>
</gene>
<evidence type="ECO:0000313" key="4">
    <source>
        <dbReference type="Proteomes" id="UP000016930"/>
    </source>
</evidence>
<dbReference type="PANTHER" id="PTHR12496:SF0">
    <property type="entry name" value="METHYLTRANSFERASE DOMAIN-CONTAINING PROTEIN"/>
    <property type="match status" value="1"/>
</dbReference>
<keyword evidence="4" id="KW-1185">Reference proteome</keyword>
<dbReference type="InterPro" id="IPR029063">
    <property type="entry name" value="SAM-dependent_MTases_sf"/>
</dbReference>
<dbReference type="OrthoDB" id="10258156at2759"/>
<feature type="domain" description="Methyltransferase" evidence="2">
    <location>
        <begin position="124"/>
        <end position="325"/>
    </location>
</feature>
<dbReference type="HOGENOM" id="CLU_016581_1_2_1"/>
<feature type="region of interest" description="Disordered" evidence="1">
    <location>
        <begin position="187"/>
        <end position="225"/>
    </location>
</feature>
<evidence type="ECO:0000256" key="1">
    <source>
        <dbReference type="SAM" id="MobiDB-lite"/>
    </source>
</evidence>
<sequence>MSADEDLELLREICAFLRSPLVDSLLITHPNCVCLSSFELLKEWTEWWSWAGERLDGTDDDEPRWLSVLRYYLSPHADLRADEARAIPPELKKLVDTARRLQLPRSNTPVLQHRIAHSRGMSPKKAHEVDRMTQYIAQLLTTTPGLEGIRHAVDVGAGQAYLSRALRDDLALHVLALDWSDVQSAGAARKDAQQKQTKPRPAEDAEDVRALPNEQEENASASASGTQIAARRGSLTYRTTAITSGALLLETVTDWIHGAHTGPSSEDPPCATPVLLVALHACGSLTPSVLRAFLTQSNAVADGPGSRAWVPRAAVVVGCCYNLLDPADFPLCRSQELPQCGLVLTANHLQLAAQVPAQWLRTEESRKSASAAVRKVVWRALLEGVIERASEGSDNISTKQETSDDRTNTTGRKRVGRLNDTAYADWDTFIARSESKLELNLGKGSLRDKNMETRLEVLHVLRCILGPVIESLILLDRQLWLQGGLQDTGLRSRLVSLFDQETGSGRNVAIVITPEDALCT</sequence>
<dbReference type="EMBL" id="KB445793">
    <property type="protein sequence ID" value="EMD39703.1"/>
    <property type="molecule type" value="Genomic_DNA"/>
</dbReference>
<dbReference type="AlphaFoldDB" id="M2QRI9"/>
<dbReference type="Proteomes" id="UP000016930">
    <property type="component" value="Unassembled WGS sequence"/>
</dbReference>
<dbReference type="PANTHER" id="PTHR12496">
    <property type="entry name" value="CGI-41 METHYLTRANSFERASE"/>
    <property type="match status" value="1"/>
</dbReference>
<organism evidence="3 4">
    <name type="scientific">Ceriporiopsis subvermispora (strain B)</name>
    <name type="common">White-rot fungus</name>
    <name type="synonym">Gelatoporia subvermispora</name>
    <dbReference type="NCBI Taxonomy" id="914234"/>
    <lineage>
        <taxon>Eukaryota</taxon>
        <taxon>Fungi</taxon>
        <taxon>Dikarya</taxon>
        <taxon>Basidiomycota</taxon>
        <taxon>Agaricomycotina</taxon>
        <taxon>Agaricomycetes</taxon>
        <taxon>Polyporales</taxon>
        <taxon>Gelatoporiaceae</taxon>
        <taxon>Gelatoporia</taxon>
    </lineage>
</organism>
<accession>M2QRI9</accession>
<protein>
    <recommendedName>
        <fullName evidence="2">Methyltransferase domain-containing protein</fullName>
    </recommendedName>
</protein>
<dbReference type="STRING" id="914234.M2QRI9"/>
<dbReference type="SUPFAM" id="SSF53335">
    <property type="entry name" value="S-adenosyl-L-methionine-dependent methyltransferases"/>
    <property type="match status" value="1"/>
</dbReference>
<dbReference type="Pfam" id="PF13679">
    <property type="entry name" value="Methyltransf_32"/>
    <property type="match status" value="1"/>
</dbReference>
<evidence type="ECO:0000259" key="2">
    <source>
        <dbReference type="Pfam" id="PF13679"/>
    </source>
</evidence>
<evidence type="ECO:0000313" key="3">
    <source>
        <dbReference type="EMBL" id="EMD39703.1"/>
    </source>
</evidence>
<reference evidence="3 4" key="1">
    <citation type="journal article" date="2012" name="Proc. Natl. Acad. Sci. U.S.A.">
        <title>Comparative genomics of Ceriporiopsis subvermispora and Phanerochaete chrysosporium provide insight into selective ligninolysis.</title>
        <authorList>
            <person name="Fernandez-Fueyo E."/>
            <person name="Ruiz-Duenas F.J."/>
            <person name="Ferreira P."/>
            <person name="Floudas D."/>
            <person name="Hibbett D.S."/>
            <person name="Canessa P."/>
            <person name="Larrondo L.F."/>
            <person name="James T.Y."/>
            <person name="Seelenfreund D."/>
            <person name="Lobos S."/>
            <person name="Polanco R."/>
            <person name="Tello M."/>
            <person name="Honda Y."/>
            <person name="Watanabe T."/>
            <person name="Watanabe T."/>
            <person name="Ryu J.S."/>
            <person name="Kubicek C.P."/>
            <person name="Schmoll M."/>
            <person name="Gaskell J."/>
            <person name="Hammel K.E."/>
            <person name="St John F.J."/>
            <person name="Vanden Wymelenberg A."/>
            <person name="Sabat G."/>
            <person name="Splinter BonDurant S."/>
            <person name="Syed K."/>
            <person name="Yadav J.S."/>
            <person name="Doddapaneni H."/>
            <person name="Subramanian V."/>
            <person name="Lavin J.L."/>
            <person name="Oguiza J.A."/>
            <person name="Perez G."/>
            <person name="Pisabarro A.G."/>
            <person name="Ramirez L."/>
            <person name="Santoyo F."/>
            <person name="Master E."/>
            <person name="Coutinho P.M."/>
            <person name="Henrissat B."/>
            <person name="Lombard V."/>
            <person name="Magnuson J.K."/>
            <person name="Kuees U."/>
            <person name="Hori C."/>
            <person name="Igarashi K."/>
            <person name="Samejima M."/>
            <person name="Held B.W."/>
            <person name="Barry K.W."/>
            <person name="LaButti K.M."/>
            <person name="Lapidus A."/>
            <person name="Lindquist E.A."/>
            <person name="Lucas S.M."/>
            <person name="Riley R."/>
            <person name="Salamov A.A."/>
            <person name="Hoffmeister D."/>
            <person name="Schwenk D."/>
            <person name="Hadar Y."/>
            <person name="Yarden O."/>
            <person name="de Vries R.P."/>
            <person name="Wiebenga A."/>
            <person name="Stenlid J."/>
            <person name="Eastwood D."/>
            <person name="Grigoriev I.V."/>
            <person name="Berka R.M."/>
            <person name="Blanchette R.A."/>
            <person name="Kersten P."/>
            <person name="Martinez A.T."/>
            <person name="Vicuna R."/>
            <person name="Cullen D."/>
        </authorList>
    </citation>
    <scope>NUCLEOTIDE SEQUENCE [LARGE SCALE GENOMIC DNA]</scope>
    <source>
        <strain evidence="3 4">B</strain>
    </source>
</reference>
<dbReference type="InterPro" id="IPR052220">
    <property type="entry name" value="METTL25"/>
</dbReference>
<proteinExistence type="predicted"/>
<feature type="compositionally biased region" description="Basic and acidic residues" evidence="1">
    <location>
        <begin position="200"/>
        <end position="209"/>
    </location>
</feature>
<dbReference type="InterPro" id="IPR025714">
    <property type="entry name" value="Methyltranfer_dom"/>
</dbReference>
<name>M2QRI9_CERS8</name>